<dbReference type="OrthoDB" id="111185at2759"/>
<dbReference type="Proteomes" id="UP000237271">
    <property type="component" value="Unassembled WGS sequence"/>
</dbReference>
<accession>A0A2P4X359</accession>
<comment type="caution">
    <text evidence="1">The sequence shown here is derived from an EMBL/GenBank/DDBJ whole genome shotgun (WGS) entry which is preliminary data.</text>
</comment>
<evidence type="ECO:0000313" key="1">
    <source>
        <dbReference type="EMBL" id="POM59976.1"/>
    </source>
</evidence>
<evidence type="ECO:0000313" key="2">
    <source>
        <dbReference type="Proteomes" id="UP000237271"/>
    </source>
</evidence>
<protein>
    <submittedName>
        <fullName evidence="1">Uncharacterized protein</fullName>
    </submittedName>
</protein>
<dbReference type="EMBL" id="NCKW01016970">
    <property type="protein sequence ID" value="POM59976.1"/>
    <property type="molecule type" value="Genomic_DNA"/>
</dbReference>
<organism evidence="1 2">
    <name type="scientific">Phytophthora palmivora</name>
    <dbReference type="NCBI Taxonomy" id="4796"/>
    <lineage>
        <taxon>Eukaryota</taxon>
        <taxon>Sar</taxon>
        <taxon>Stramenopiles</taxon>
        <taxon>Oomycota</taxon>
        <taxon>Peronosporomycetes</taxon>
        <taxon>Peronosporales</taxon>
        <taxon>Peronosporaceae</taxon>
        <taxon>Phytophthora</taxon>
    </lineage>
</organism>
<proteinExistence type="predicted"/>
<gene>
    <name evidence="1" type="ORF">PHPALM_31225</name>
</gene>
<keyword evidence="2" id="KW-1185">Reference proteome</keyword>
<dbReference type="AlphaFoldDB" id="A0A2P4X359"/>
<reference evidence="1 2" key="1">
    <citation type="journal article" date="2017" name="Genome Biol. Evol.">
        <title>Phytophthora megakarya and P. palmivora, closely related causal agents of cacao black pod rot, underwent increases in genome sizes and gene numbers by different mechanisms.</title>
        <authorList>
            <person name="Ali S.S."/>
            <person name="Shao J."/>
            <person name="Lary D.J."/>
            <person name="Kronmiller B."/>
            <person name="Shen D."/>
            <person name="Strem M.D."/>
            <person name="Amoako-Attah I."/>
            <person name="Akrofi A.Y."/>
            <person name="Begoude B.A."/>
            <person name="Ten Hoopen G.M."/>
            <person name="Coulibaly K."/>
            <person name="Kebe B.I."/>
            <person name="Melnick R.L."/>
            <person name="Guiltinan M.J."/>
            <person name="Tyler B.M."/>
            <person name="Meinhardt L.W."/>
            <person name="Bailey B.A."/>
        </authorList>
    </citation>
    <scope>NUCLEOTIDE SEQUENCE [LARGE SCALE GENOMIC DNA]</scope>
    <source>
        <strain evidence="2">sbr112.9</strain>
    </source>
</reference>
<sequence>MSPTIENIWPHPNPGFTSWYAAVVRTSDYVATRMSMASRKRGLRMESRETGTNPVVDFNSVAVYLKNLSRGRVLRCSRQYSLKSDSGFAT</sequence>
<name>A0A2P4X359_9STRA</name>